<organism evidence="2 3">
    <name type="scientific">Sphingobium xenophagum</name>
    <dbReference type="NCBI Taxonomy" id="121428"/>
    <lineage>
        <taxon>Bacteria</taxon>
        <taxon>Pseudomonadati</taxon>
        <taxon>Pseudomonadota</taxon>
        <taxon>Alphaproteobacteria</taxon>
        <taxon>Sphingomonadales</taxon>
        <taxon>Sphingomonadaceae</taxon>
        <taxon>Sphingobium</taxon>
    </lineage>
</organism>
<feature type="chain" id="PRO_5012173820" evidence="1">
    <location>
        <begin position="20"/>
        <end position="188"/>
    </location>
</feature>
<evidence type="ECO:0000313" key="2">
    <source>
        <dbReference type="EMBL" id="ASY44406.1"/>
    </source>
</evidence>
<accession>A0A249MSR5</accession>
<name>A0A249MSR5_SPHXE</name>
<protein>
    <submittedName>
        <fullName evidence="2">Uncharacterized protein</fullName>
    </submittedName>
</protein>
<proteinExistence type="predicted"/>
<reference evidence="2 3" key="1">
    <citation type="submission" date="2017-08" db="EMBL/GenBank/DDBJ databases">
        <title>Whole Genome Sequence of Sphingobium hydrophobicum C1: Insights into Adaption to the Electronic-waste Contaminated Sediment.</title>
        <authorList>
            <person name="Song D."/>
            <person name="Chen X."/>
            <person name="Xu M."/>
        </authorList>
    </citation>
    <scope>NUCLEOTIDE SEQUENCE [LARGE SCALE GENOMIC DNA]</scope>
    <source>
        <strain evidence="2 3">C1</strain>
    </source>
</reference>
<dbReference type="Proteomes" id="UP000217141">
    <property type="component" value="Chromosome I"/>
</dbReference>
<dbReference type="AlphaFoldDB" id="A0A249MSR5"/>
<sequence>MIRLLLPALLLVAPPAAPAADMLPADPVLRTLMEGDAALAGGNAAQLMDVAQILKALGATPAEGQDDLAALWTQEAQTRGVTRSTLAFRGRALGPAYRRGLLEAGGSFTMRQLFLAGQRAQISIAPASGAGGAGLSIRVQGSDGATLCAKAVGGPQADCAWLPVFTERYDIVIENGGSTPAGFYLIMR</sequence>
<dbReference type="EMBL" id="CP022745">
    <property type="protein sequence ID" value="ASY44406.1"/>
    <property type="molecule type" value="Genomic_DNA"/>
</dbReference>
<feature type="signal peptide" evidence="1">
    <location>
        <begin position="1"/>
        <end position="19"/>
    </location>
</feature>
<gene>
    <name evidence="2" type="ORF">CJD35_08080</name>
</gene>
<evidence type="ECO:0000313" key="3">
    <source>
        <dbReference type="Proteomes" id="UP000217141"/>
    </source>
</evidence>
<keyword evidence="1" id="KW-0732">Signal</keyword>
<dbReference type="RefSeq" id="WP_017183937.1">
    <property type="nucleotide sequence ID" value="NZ_CP022745.1"/>
</dbReference>
<dbReference type="KEGG" id="shyd:CJD35_08080"/>
<evidence type="ECO:0000256" key="1">
    <source>
        <dbReference type="SAM" id="SignalP"/>
    </source>
</evidence>